<dbReference type="EMBL" id="FN596016">
    <property type="protein sequence ID" value="CCB57279.1"/>
    <property type="molecule type" value="Genomic_DNA"/>
</dbReference>
<keyword evidence="2" id="KW-1185">Reference proteome</keyword>
<dbReference type="PaxDb" id="29760-VIT_00s0215g00080.t01"/>
<evidence type="ECO:0000313" key="2">
    <source>
        <dbReference type="Proteomes" id="UP000009183"/>
    </source>
</evidence>
<sequence length="59" mass="6649">MVVMEAWALAFCRSFTGMIFILGRGRKPLCSKYWYKLSNDGFFPSAQIAMCSSSHPVPL</sequence>
<evidence type="ECO:0000313" key="1">
    <source>
        <dbReference type="EMBL" id="CCB57279.1"/>
    </source>
</evidence>
<dbReference type="Proteomes" id="UP000009183">
    <property type="component" value="Unassembled WGS sequence, unordered"/>
</dbReference>
<dbReference type="HOGENOM" id="CLU_2965634_0_0_1"/>
<dbReference type="InParanoid" id="F6HRH1"/>
<accession>F6HRH1</accession>
<name>F6HRH1_VITVI</name>
<dbReference type="AlphaFoldDB" id="F6HRH1"/>
<gene>
    <name evidence="1" type="ORF">VIT_00s0215g00080</name>
</gene>
<reference evidence="2" key="1">
    <citation type="journal article" date="2007" name="Nature">
        <title>The grapevine genome sequence suggests ancestral hexaploidization in major angiosperm phyla.</title>
        <authorList>
            <consortium name="The French-Italian Public Consortium for Grapevine Genome Characterization."/>
            <person name="Jaillon O."/>
            <person name="Aury J.-M."/>
            <person name="Noel B."/>
            <person name="Policriti A."/>
            <person name="Clepet C."/>
            <person name="Casagrande A."/>
            <person name="Choisne N."/>
            <person name="Aubourg S."/>
            <person name="Vitulo N."/>
            <person name="Jubin C."/>
            <person name="Vezzi A."/>
            <person name="Legeai F."/>
            <person name="Hugueney P."/>
            <person name="Dasilva C."/>
            <person name="Horner D."/>
            <person name="Mica E."/>
            <person name="Jublot D."/>
            <person name="Poulain J."/>
            <person name="Bruyere C."/>
            <person name="Billault A."/>
            <person name="Segurens B."/>
            <person name="Gouyvenoux M."/>
            <person name="Ugarte E."/>
            <person name="Cattonaro F."/>
            <person name="Anthouard V."/>
            <person name="Vico V."/>
            <person name="Del Fabbro C."/>
            <person name="Alaux M."/>
            <person name="Di Gaspero G."/>
            <person name="Dumas V."/>
            <person name="Felice N."/>
            <person name="Paillard S."/>
            <person name="Juman I."/>
            <person name="Moroldo M."/>
            <person name="Scalabrin S."/>
            <person name="Canaguier A."/>
            <person name="Le Clainche I."/>
            <person name="Malacrida G."/>
            <person name="Durand E."/>
            <person name="Pesole G."/>
            <person name="Laucou V."/>
            <person name="Chatelet P."/>
            <person name="Merdinoglu D."/>
            <person name="Delledonne M."/>
            <person name="Pezzotti M."/>
            <person name="Lecharny A."/>
            <person name="Scarpelli C."/>
            <person name="Artiguenave F."/>
            <person name="Pe M.E."/>
            <person name="Valle G."/>
            <person name="Morgante M."/>
            <person name="Caboche M."/>
            <person name="Adam-Blondon A.-F."/>
            <person name="Weissenbach J."/>
            <person name="Quetier F."/>
            <person name="Wincker P."/>
        </authorList>
    </citation>
    <scope>NUCLEOTIDE SEQUENCE [LARGE SCALE GENOMIC DNA]</scope>
    <source>
        <strain evidence="2">cv. Pinot noir / PN40024</strain>
    </source>
</reference>
<organism evidence="1 2">
    <name type="scientific">Vitis vinifera</name>
    <name type="common">Grape</name>
    <dbReference type="NCBI Taxonomy" id="29760"/>
    <lineage>
        <taxon>Eukaryota</taxon>
        <taxon>Viridiplantae</taxon>
        <taxon>Streptophyta</taxon>
        <taxon>Embryophyta</taxon>
        <taxon>Tracheophyta</taxon>
        <taxon>Spermatophyta</taxon>
        <taxon>Magnoliopsida</taxon>
        <taxon>eudicotyledons</taxon>
        <taxon>Gunneridae</taxon>
        <taxon>Pentapetalae</taxon>
        <taxon>rosids</taxon>
        <taxon>Vitales</taxon>
        <taxon>Vitaceae</taxon>
        <taxon>Viteae</taxon>
        <taxon>Vitis</taxon>
    </lineage>
</organism>
<protein>
    <submittedName>
        <fullName evidence="1">Uncharacterized protein</fullName>
    </submittedName>
</protein>
<proteinExistence type="predicted"/>